<accession>A0ABR8LVN6</accession>
<feature type="compositionally biased region" description="Basic and acidic residues" evidence="1">
    <location>
        <begin position="161"/>
        <end position="173"/>
    </location>
</feature>
<dbReference type="EMBL" id="JACXXH010000007">
    <property type="protein sequence ID" value="MBD3864244.1"/>
    <property type="molecule type" value="Genomic_DNA"/>
</dbReference>
<evidence type="ECO:0000313" key="4">
    <source>
        <dbReference type="Proteomes" id="UP000627521"/>
    </source>
</evidence>
<dbReference type="Proteomes" id="UP000627521">
    <property type="component" value="Unassembled WGS sequence"/>
</dbReference>
<protein>
    <submittedName>
        <fullName evidence="3">Uncharacterized protein</fullName>
    </submittedName>
</protein>
<name>A0ABR8LVN6_9FLAO</name>
<dbReference type="RefSeq" id="WP_191101588.1">
    <property type="nucleotide sequence ID" value="NZ_JACXXH010000007.1"/>
</dbReference>
<sequence length="352" mass="40122">MIRQKITFLLFLMLLLSTSVFSQVKTTIVENVNATKAGLVHVLNRTGDTIILKSSSSIYRFSFLYHSQKESVLMDLDSKEAKIPLHHFEVGQYTVVAYREDAVYPISLNRVGAITKPIDAIADLEEDVLRASLSDDEQRKRNIKPRHNASSDTRLASVTNKSKEAAEAKEREQRALIKRAAEDAARKNQALAEAKQKEQEQRELIKKEAQEAARKEQAIAEAKEKEQKELIKKEAEAKSKQEHALAEANRAKAEREKADRQLAQIEANKQAIKERALAEKRREELRAIAEAERKEAEARIANVQTVATEDIKHEKKEVKYNISVIQDGSVEKQTREEYRKENLRPNGLPYED</sequence>
<gene>
    <name evidence="3" type="ORF">IEG06_12365</name>
</gene>
<feature type="chain" id="PRO_5046501121" evidence="2">
    <location>
        <begin position="23"/>
        <end position="352"/>
    </location>
</feature>
<comment type="caution">
    <text evidence="3">The sequence shown here is derived from an EMBL/GenBank/DDBJ whole genome shotgun (WGS) entry which is preliminary data.</text>
</comment>
<evidence type="ECO:0000313" key="3">
    <source>
        <dbReference type="EMBL" id="MBD3864244.1"/>
    </source>
</evidence>
<feature type="region of interest" description="Disordered" evidence="1">
    <location>
        <begin position="135"/>
        <end position="173"/>
    </location>
</feature>
<evidence type="ECO:0000256" key="2">
    <source>
        <dbReference type="SAM" id="SignalP"/>
    </source>
</evidence>
<feature type="region of interest" description="Disordered" evidence="1">
    <location>
        <begin position="188"/>
        <end position="260"/>
    </location>
</feature>
<proteinExistence type="predicted"/>
<feature type="compositionally biased region" description="Basic and acidic residues" evidence="1">
    <location>
        <begin position="194"/>
        <end position="260"/>
    </location>
</feature>
<organism evidence="3 4">
    <name type="scientific">Olleya marilimosa</name>
    <dbReference type="NCBI Taxonomy" id="272164"/>
    <lineage>
        <taxon>Bacteria</taxon>
        <taxon>Pseudomonadati</taxon>
        <taxon>Bacteroidota</taxon>
        <taxon>Flavobacteriia</taxon>
        <taxon>Flavobacteriales</taxon>
        <taxon>Flavobacteriaceae</taxon>
    </lineage>
</organism>
<feature type="signal peptide" evidence="2">
    <location>
        <begin position="1"/>
        <end position="22"/>
    </location>
</feature>
<feature type="region of interest" description="Disordered" evidence="1">
    <location>
        <begin position="329"/>
        <end position="352"/>
    </location>
</feature>
<evidence type="ECO:0000256" key="1">
    <source>
        <dbReference type="SAM" id="MobiDB-lite"/>
    </source>
</evidence>
<keyword evidence="2" id="KW-0732">Signal</keyword>
<feature type="compositionally biased region" description="Basic and acidic residues" evidence="1">
    <location>
        <begin position="329"/>
        <end position="343"/>
    </location>
</feature>
<feature type="compositionally biased region" description="Polar residues" evidence="1">
    <location>
        <begin position="148"/>
        <end position="160"/>
    </location>
</feature>
<reference evidence="3 4" key="1">
    <citation type="submission" date="2020-09" db="EMBL/GenBank/DDBJ databases">
        <title>Bacillus nautilus sp. nov., Chryseoglobus crepusculi sp. nov, and Psychrobacter noctis sp. nov., isolated from deep-sea sponges from the equatorial Atlantic.</title>
        <authorList>
            <person name="Stennett H.L."/>
            <person name="Williams S.E."/>
        </authorList>
    </citation>
    <scope>NUCLEOTIDE SEQUENCE [LARGE SCALE GENOMIC DNA]</scope>
    <source>
        <strain evidence="3 4">28M-24</strain>
    </source>
</reference>
<keyword evidence="4" id="KW-1185">Reference proteome</keyword>